<proteinExistence type="predicted"/>
<name>A0A4R2HW45_9ACTN</name>
<feature type="transmembrane region" description="Helical" evidence="1">
    <location>
        <begin position="82"/>
        <end position="98"/>
    </location>
</feature>
<evidence type="ECO:0000256" key="1">
    <source>
        <dbReference type="SAM" id="Phobius"/>
    </source>
</evidence>
<dbReference type="Proteomes" id="UP000294508">
    <property type="component" value="Unassembled WGS sequence"/>
</dbReference>
<accession>A0A4R2HW45</accession>
<evidence type="ECO:0000313" key="3">
    <source>
        <dbReference type="EMBL" id="TCO35346.1"/>
    </source>
</evidence>
<dbReference type="AlphaFoldDB" id="A0A4R2HW45"/>
<organism evidence="3 4">
    <name type="scientific">Kribbella steppae</name>
    <dbReference type="NCBI Taxonomy" id="2512223"/>
    <lineage>
        <taxon>Bacteria</taxon>
        <taxon>Bacillati</taxon>
        <taxon>Actinomycetota</taxon>
        <taxon>Actinomycetes</taxon>
        <taxon>Propionibacteriales</taxon>
        <taxon>Kribbellaceae</taxon>
        <taxon>Kribbella</taxon>
    </lineage>
</organism>
<feature type="transmembrane region" description="Helical" evidence="1">
    <location>
        <begin position="103"/>
        <end position="121"/>
    </location>
</feature>
<keyword evidence="1" id="KW-0812">Transmembrane</keyword>
<dbReference type="Gene3D" id="1.20.144.10">
    <property type="entry name" value="Phosphatidic acid phosphatase type 2/haloperoxidase"/>
    <property type="match status" value="1"/>
</dbReference>
<dbReference type="Pfam" id="PF01569">
    <property type="entry name" value="PAP2"/>
    <property type="match status" value="1"/>
</dbReference>
<keyword evidence="4" id="KW-1185">Reference proteome</keyword>
<sequence>MKRDNIERPRAPARTALTPAVRRPVTALALLGLLLLVVPALIFAGDTSASRLDTAAKAFVLEHAPAGSWDIIRGLDWLGEPIGRALLLIGVTLACLAAGRRALAITAAVSIATISVLATALKPLVGRRIHEGFLCYPSGHSAALTAAALIVGLLVADVFVLRSVASTAVILGITVVGGALTAWAQINLDAHYPTDTVGGFGCALLVVPVTAWLIDRFAARRAANRPASR</sequence>
<keyword evidence="1" id="KW-0472">Membrane</keyword>
<keyword evidence="1" id="KW-1133">Transmembrane helix</keyword>
<dbReference type="InterPro" id="IPR000326">
    <property type="entry name" value="PAP2/HPO"/>
</dbReference>
<dbReference type="OrthoDB" id="3822538at2"/>
<protein>
    <submittedName>
        <fullName evidence="3">Undecaprenyl-diphosphatase</fullName>
    </submittedName>
</protein>
<dbReference type="SUPFAM" id="SSF48317">
    <property type="entry name" value="Acid phosphatase/Vanadium-dependent haloperoxidase"/>
    <property type="match status" value="1"/>
</dbReference>
<feature type="domain" description="Phosphatidic acid phosphatase type 2/haloperoxidase" evidence="2">
    <location>
        <begin position="130"/>
        <end position="214"/>
    </location>
</feature>
<dbReference type="InterPro" id="IPR036938">
    <property type="entry name" value="PAP2/HPO_sf"/>
</dbReference>
<evidence type="ECO:0000313" key="4">
    <source>
        <dbReference type="Proteomes" id="UP000294508"/>
    </source>
</evidence>
<feature type="transmembrane region" description="Helical" evidence="1">
    <location>
        <begin position="141"/>
        <end position="161"/>
    </location>
</feature>
<evidence type="ECO:0000259" key="2">
    <source>
        <dbReference type="Pfam" id="PF01569"/>
    </source>
</evidence>
<dbReference type="EMBL" id="SLWN01000001">
    <property type="protein sequence ID" value="TCO35346.1"/>
    <property type="molecule type" value="Genomic_DNA"/>
</dbReference>
<gene>
    <name evidence="3" type="ORF">EV652_101226</name>
</gene>
<comment type="caution">
    <text evidence="3">The sequence shown here is derived from an EMBL/GenBank/DDBJ whole genome shotgun (WGS) entry which is preliminary data.</text>
</comment>
<feature type="transmembrane region" description="Helical" evidence="1">
    <location>
        <begin position="198"/>
        <end position="219"/>
    </location>
</feature>
<dbReference type="RefSeq" id="WP_132207052.1">
    <property type="nucleotide sequence ID" value="NZ_SLWN01000001.1"/>
</dbReference>
<reference evidence="3 4" key="1">
    <citation type="journal article" date="2015" name="Stand. Genomic Sci.">
        <title>Genomic Encyclopedia of Bacterial and Archaeal Type Strains, Phase III: the genomes of soil and plant-associated and newly described type strains.</title>
        <authorList>
            <person name="Whitman W.B."/>
            <person name="Woyke T."/>
            <person name="Klenk H.P."/>
            <person name="Zhou Y."/>
            <person name="Lilburn T.G."/>
            <person name="Beck B.J."/>
            <person name="De Vos P."/>
            <person name="Vandamme P."/>
            <person name="Eisen J.A."/>
            <person name="Garrity G."/>
            <person name="Hugenholtz P."/>
            <person name="Kyrpides N.C."/>
        </authorList>
    </citation>
    <scope>NUCLEOTIDE SEQUENCE [LARGE SCALE GENOMIC DNA]</scope>
    <source>
        <strain evidence="3 4">VKM Ac-2572</strain>
    </source>
</reference>
<feature type="transmembrane region" description="Helical" evidence="1">
    <location>
        <begin position="168"/>
        <end position="186"/>
    </location>
</feature>